<evidence type="ECO:0000256" key="4">
    <source>
        <dbReference type="ARBA" id="ARBA00022989"/>
    </source>
</evidence>
<feature type="transmembrane region" description="Helical" evidence="7">
    <location>
        <begin position="36"/>
        <end position="55"/>
    </location>
</feature>
<feature type="compositionally biased region" description="Low complexity" evidence="6">
    <location>
        <begin position="1"/>
        <end position="25"/>
    </location>
</feature>
<feature type="transmembrane region" description="Helical" evidence="7">
    <location>
        <begin position="410"/>
        <end position="431"/>
    </location>
</feature>
<dbReference type="PANTHER" id="PTHR11616:SF240">
    <property type="entry name" value="BLOATED TUBULES, ISOFORM B-RELATED"/>
    <property type="match status" value="1"/>
</dbReference>
<evidence type="ECO:0000313" key="8">
    <source>
        <dbReference type="EMBL" id="MDN4479445.1"/>
    </source>
</evidence>
<gene>
    <name evidence="8" type="ORF">QQX02_00725</name>
</gene>
<feature type="transmembrane region" description="Helical" evidence="7">
    <location>
        <begin position="340"/>
        <end position="361"/>
    </location>
</feature>
<name>A0ABT8GDE6_9MICO</name>
<evidence type="ECO:0000256" key="6">
    <source>
        <dbReference type="SAM" id="MobiDB-lite"/>
    </source>
</evidence>
<feature type="region of interest" description="Disordered" evidence="6">
    <location>
        <begin position="1"/>
        <end position="29"/>
    </location>
</feature>
<dbReference type="SUPFAM" id="SSF161070">
    <property type="entry name" value="SNF-like"/>
    <property type="match status" value="1"/>
</dbReference>
<feature type="transmembrane region" description="Helical" evidence="7">
    <location>
        <begin position="67"/>
        <end position="89"/>
    </location>
</feature>
<protein>
    <submittedName>
        <fullName evidence="8">Sodium-dependent transporter</fullName>
    </submittedName>
</protein>
<keyword evidence="5 7" id="KW-0472">Membrane</keyword>
<keyword evidence="9" id="KW-1185">Reference proteome</keyword>
<evidence type="ECO:0000256" key="5">
    <source>
        <dbReference type="ARBA" id="ARBA00023136"/>
    </source>
</evidence>
<evidence type="ECO:0000256" key="2">
    <source>
        <dbReference type="ARBA" id="ARBA00022448"/>
    </source>
</evidence>
<proteinExistence type="predicted"/>
<reference evidence="8" key="1">
    <citation type="submission" date="2023-06" db="EMBL/GenBank/DDBJ databases">
        <title>Egi l300058.</title>
        <authorList>
            <person name="Gao L."/>
            <person name="Fang B.-Z."/>
            <person name="Li W.-J."/>
        </authorList>
    </citation>
    <scope>NUCLEOTIDE SEQUENCE</scope>
    <source>
        <strain evidence="8">EGI L300058</strain>
    </source>
</reference>
<feature type="transmembrane region" description="Helical" evidence="7">
    <location>
        <begin position="168"/>
        <end position="191"/>
    </location>
</feature>
<evidence type="ECO:0000256" key="7">
    <source>
        <dbReference type="SAM" id="Phobius"/>
    </source>
</evidence>
<feature type="transmembrane region" description="Helical" evidence="7">
    <location>
        <begin position="381"/>
        <end position="404"/>
    </location>
</feature>
<sequence>MPADPTPASAASTPSSGEPTAPSTGSKREHWSGQTAFILAAIGSAVGLGNIWRFPGEAYDNGGGAFMIPYLVALITAGIPILFLENAIGHRFRGSAPLAFRRISRRAEGVGWWHVAICFVIGLYYTVIIAWALSYFFFSFDLAWAGDPAGFFNDEFLQLGEVGVGLDFVPGVLIPLAAIWAVAIVVLALGVAHGVEKLNVIGIPLLVATFGVLVVRALMLDGAAQGVEALFTPDFSALTNPDVWIAAYGQVFFSLSLAYGVMLTYASYRERRSNLTGPALVVAFGNSSFSLLAGLGVFATLGFLAAREGVAVADLEGIAGVQLSFVTFPAVIAQMPGGQWFGALFFASLVIAGLTSLISVLQSVSSALQDKFGWTPRRGALTVGLTSATLSMLLFGTTTALYVLDVVDQWANQVGIVVGAVAMIAATLWFGRRGRELARHLTVLSSVKVGRVWLVVVNAVAVLLLYMLVDTTVRLATEGYDGYPGWFLVVFGWGAVAVLLVAALVMPLVRWKRGDDHEFVAWPTRAQLGVPERVGAATGAPPERDRAKDGGES</sequence>
<comment type="subcellular location">
    <subcellularLocation>
        <location evidence="1">Membrane</location>
        <topology evidence="1">Multi-pass membrane protein</topology>
    </subcellularLocation>
</comment>
<evidence type="ECO:0000256" key="1">
    <source>
        <dbReference type="ARBA" id="ARBA00004141"/>
    </source>
</evidence>
<feature type="transmembrane region" description="Helical" evidence="7">
    <location>
        <begin position="485"/>
        <end position="509"/>
    </location>
</feature>
<feature type="transmembrane region" description="Helical" evidence="7">
    <location>
        <begin position="110"/>
        <end position="138"/>
    </location>
</feature>
<feature type="transmembrane region" description="Helical" evidence="7">
    <location>
        <begin position="243"/>
        <end position="268"/>
    </location>
</feature>
<evidence type="ECO:0000313" key="9">
    <source>
        <dbReference type="Proteomes" id="UP001172708"/>
    </source>
</evidence>
<dbReference type="Proteomes" id="UP001172708">
    <property type="component" value="Unassembled WGS sequence"/>
</dbReference>
<dbReference type="EMBL" id="JAUHQA010000001">
    <property type="protein sequence ID" value="MDN4479445.1"/>
    <property type="molecule type" value="Genomic_DNA"/>
</dbReference>
<dbReference type="InterPro" id="IPR000175">
    <property type="entry name" value="Na/ntran_symport"/>
</dbReference>
<keyword evidence="2" id="KW-0813">Transport</keyword>
<dbReference type="InterPro" id="IPR037272">
    <property type="entry name" value="SNS_sf"/>
</dbReference>
<feature type="compositionally biased region" description="Basic and acidic residues" evidence="6">
    <location>
        <begin position="542"/>
        <end position="553"/>
    </location>
</feature>
<dbReference type="CDD" id="cd10334">
    <property type="entry name" value="SLC6sbd_u1"/>
    <property type="match status" value="1"/>
</dbReference>
<feature type="transmembrane region" description="Helical" evidence="7">
    <location>
        <begin position="198"/>
        <end position="219"/>
    </location>
</feature>
<dbReference type="PANTHER" id="PTHR11616">
    <property type="entry name" value="SODIUM/CHLORIDE DEPENDENT TRANSPORTER"/>
    <property type="match status" value="1"/>
</dbReference>
<dbReference type="PROSITE" id="PS50267">
    <property type="entry name" value="NA_NEUROTRAN_SYMP_3"/>
    <property type="match status" value="1"/>
</dbReference>
<evidence type="ECO:0000256" key="3">
    <source>
        <dbReference type="ARBA" id="ARBA00022692"/>
    </source>
</evidence>
<dbReference type="Pfam" id="PF00209">
    <property type="entry name" value="SNF"/>
    <property type="match status" value="2"/>
</dbReference>
<feature type="transmembrane region" description="Helical" evidence="7">
    <location>
        <begin position="280"/>
        <end position="306"/>
    </location>
</feature>
<keyword evidence="3 7" id="KW-0812">Transmembrane</keyword>
<dbReference type="NCBIfam" id="NF037979">
    <property type="entry name" value="Na_transp"/>
    <property type="match status" value="1"/>
</dbReference>
<keyword evidence="4 7" id="KW-1133">Transmembrane helix</keyword>
<feature type="transmembrane region" description="Helical" evidence="7">
    <location>
        <begin position="452"/>
        <end position="469"/>
    </location>
</feature>
<accession>A0ABT8GDE6</accession>
<dbReference type="RefSeq" id="WP_301143614.1">
    <property type="nucleotide sequence ID" value="NZ_JAUHQA010000001.1"/>
</dbReference>
<feature type="region of interest" description="Disordered" evidence="6">
    <location>
        <begin position="531"/>
        <end position="553"/>
    </location>
</feature>
<organism evidence="8 9">
    <name type="scientific">Demequina muriae</name>
    <dbReference type="NCBI Taxonomy" id="3051664"/>
    <lineage>
        <taxon>Bacteria</taxon>
        <taxon>Bacillati</taxon>
        <taxon>Actinomycetota</taxon>
        <taxon>Actinomycetes</taxon>
        <taxon>Micrococcales</taxon>
        <taxon>Demequinaceae</taxon>
        <taxon>Demequina</taxon>
    </lineage>
</organism>
<comment type="caution">
    <text evidence="8">The sequence shown here is derived from an EMBL/GenBank/DDBJ whole genome shotgun (WGS) entry which is preliminary data.</text>
</comment>
<dbReference type="PRINTS" id="PR00176">
    <property type="entry name" value="NANEUSMPORT"/>
</dbReference>